<dbReference type="Gene3D" id="3.40.50.2300">
    <property type="match status" value="1"/>
</dbReference>
<organism evidence="7 8">
    <name type="scientific">Flavobacterium cellulosilyticum</name>
    <dbReference type="NCBI Taxonomy" id="2541731"/>
    <lineage>
        <taxon>Bacteria</taxon>
        <taxon>Pseudomonadati</taxon>
        <taxon>Bacteroidota</taxon>
        <taxon>Flavobacteriia</taxon>
        <taxon>Flavobacteriales</taxon>
        <taxon>Flavobacteriaceae</taxon>
        <taxon>Flavobacterium</taxon>
    </lineage>
</organism>
<evidence type="ECO:0000313" key="8">
    <source>
        <dbReference type="Proteomes" id="UP000295479"/>
    </source>
</evidence>
<evidence type="ECO:0000259" key="5">
    <source>
        <dbReference type="PROSITE" id="PS01124"/>
    </source>
</evidence>
<evidence type="ECO:0000256" key="4">
    <source>
        <dbReference type="PROSITE-ProRule" id="PRU00169"/>
    </source>
</evidence>
<dbReference type="PANTHER" id="PTHR44591">
    <property type="entry name" value="STRESS RESPONSE REGULATOR PROTEIN 1"/>
    <property type="match status" value="1"/>
</dbReference>
<keyword evidence="3" id="KW-0804">Transcription</keyword>
<sequence>MIHLKTKILLIEDDIALGSSISELLELSGFEVNWFKDSVEGLVYLNKNVPDIIISDLMMPHINGGELFLKIRRNSKFHMTPFIMITANMDHEVKFTQLKNGVNDFILKPFKVKELIYKIKNLADLKKNIEKKFSPDPYSKITIKLSEKDFISSLNEILINNIKSKVDMDGLSDILFISKSTLDKRVRKLTNKNTSQYIREFRLDFAVKLIQLGEKNIQYLVDETGFSSFSYFSTSFKSYLKLTPSEFIKSIQT</sequence>
<dbReference type="SMART" id="SM00342">
    <property type="entry name" value="HTH_ARAC"/>
    <property type="match status" value="1"/>
</dbReference>
<dbReference type="GO" id="GO:0043565">
    <property type="term" value="F:sequence-specific DNA binding"/>
    <property type="evidence" value="ECO:0007669"/>
    <property type="project" value="InterPro"/>
</dbReference>
<name>A0A4V2YYY8_9FLAO</name>
<protein>
    <submittedName>
        <fullName evidence="7">Response regulator transcription factor</fullName>
    </submittedName>
</protein>
<dbReference type="PROSITE" id="PS50110">
    <property type="entry name" value="RESPONSE_REGULATORY"/>
    <property type="match status" value="1"/>
</dbReference>
<dbReference type="SMART" id="SM00448">
    <property type="entry name" value="REC"/>
    <property type="match status" value="1"/>
</dbReference>
<evidence type="ECO:0000256" key="1">
    <source>
        <dbReference type="ARBA" id="ARBA00022553"/>
    </source>
</evidence>
<evidence type="ECO:0000313" key="7">
    <source>
        <dbReference type="EMBL" id="TDD95057.1"/>
    </source>
</evidence>
<dbReference type="Gene3D" id="1.10.10.60">
    <property type="entry name" value="Homeodomain-like"/>
    <property type="match status" value="1"/>
</dbReference>
<dbReference type="InterPro" id="IPR050595">
    <property type="entry name" value="Bact_response_regulator"/>
</dbReference>
<comment type="caution">
    <text evidence="7">The sequence shown here is derived from an EMBL/GenBank/DDBJ whole genome shotgun (WGS) entry which is preliminary data.</text>
</comment>
<keyword evidence="2" id="KW-0805">Transcription regulation</keyword>
<evidence type="ECO:0000259" key="6">
    <source>
        <dbReference type="PROSITE" id="PS50110"/>
    </source>
</evidence>
<dbReference type="AlphaFoldDB" id="A0A4V2YYY8"/>
<accession>A0A4V2YYY8</accession>
<proteinExistence type="predicted"/>
<keyword evidence="1 4" id="KW-0597">Phosphoprotein</keyword>
<dbReference type="SUPFAM" id="SSF52172">
    <property type="entry name" value="CheY-like"/>
    <property type="match status" value="1"/>
</dbReference>
<dbReference type="OrthoDB" id="358279at2"/>
<dbReference type="RefSeq" id="WP_132007782.1">
    <property type="nucleotide sequence ID" value="NZ_SMFK01000012.1"/>
</dbReference>
<dbReference type="PANTHER" id="PTHR44591:SF3">
    <property type="entry name" value="RESPONSE REGULATORY DOMAIN-CONTAINING PROTEIN"/>
    <property type="match status" value="1"/>
</dbReference>
<dbReference type="GO" id="GO:0000160">
    <property type="term" value="P:phosphorelay signal transduction system"/>
    <property type="evidence" value="ECO:0007669"/>
    <property type="project" value="InterPro"/>
</dbReference>
<dbReference type="InterPro" id="IPR001789">
    <property type="entry name" value="Sig_transdc_resp-reg_receiver"/>
</dbReference>
<dbReference type="PROSITE" id="PS01124">
    <property type="entry name" value="HTH_ARAC_FAMILY_2"/>
    <property type="match status" value="1"/>
</dbReference>
<dbReference type="SUPFAM" id="SSF46689">
    <property type="entry name" value="Homeodomain-like"/>
    <property type="match status" value="1"/>
</dbReference>
<keyword evidence="8" id="KW-1185">Reference proteome</keyword>
<dbReference type="Pfam" id="PF12833">
    <property type="entry name" value="HTH_18"/>
    <property type="match status" value="1"/>
</dbReference>
<gene>
    <name evidence="7" type="ORF">E0F76_14845</name>
</gene>
<reference evidence="7 8" key="1">
    <citation type="submission" date="2019-03" db="EMBL/GenBank/DDBJ databases">
        <title>Flavobacterium AR-3-4 sp. nov. isolated from arctic soil.</title>
        <authorList>
            <person name="Chaudhary D.K."/>
        </authorList>
    </citation>
    <scope>NUCLEOTIDE SEQUENCE [LARGE SCALE GENOMIC DNA]</scope>
    <source>
        <strain evidence="7 8">AR-3-4</strain>
    </source>
</reference>
<feature type="modified residue" description="4-aspartylphosphate" evidence="4">
    <location>
        <position position="56"/>
    </location>
</feature>
<dbReference type="GO" id="GO:0003700">
    <property type="term" value="F:DNA-binding transcription factor activity"/>
    <property type="evidence" value="ECO:0007669"/>
    <property type="project" value="InterPro"/>
</dbReference>
<feature type="domain" description="Response regulatory" evidence="6">
    <location>
        <begin position="7"/>
        <end position="123"/>
    </location>
</feature>
<dbReference type="InterPro" id="IPR009057">
    <property type="entry name" value="Homeodomain-like_sf"/>
</dbReference>
<dbReference type="InterPro" id="IPR011006">
    <property type="entry name" value="CheY-like_superfamily"/>
</dbReference>
<feature type="domain" description="HTH araC/xylS-type" evidence="5">
    <location>
        <begin position="152"/>
        <end position="250"/>
    </location>
</feature>
<dbReference type="Proteomes" id="UP000295479">
    <property type="component" value="Unassembled WGS sequence"/>
</dbReference>
<dbReference type="EMBL" id="SMFK01000012">
    <property type="protein sequence ID" value="TDD95057.1"/>
    <property type="molecule type" value="Genomic_DNA"/>
</dbReference>
<dbReference type="Pfam" id="PF00072">
    <property type="entry name" value="Response_reg"/>
    <property type="match status" value="1"/>
</dbReference>
<dbReference type="InterPro" id="IPR018060">
    <property type="entry name" value="HTH_AraC"/>
</dbReference>
<evidence type="ECO:0000256" key="2">
    <source>
        <dbReference type="ARBA" id="ARBA00023015"/>
    </source>
</evidence>
<evidence type="ECO:0000256" key="3">
    <source>
        <dbReference type="ARBA" id="ARBA00023163"/>
    </source>
</evidence>